<feature type="region of interest" description="Disordered" evidence="1">
    <location>
        <begin position="377"/>
        <end position="442"/>
    </location>
</feature>
<feature type="transmembrane region" description="Helical" evidence="2">
    <location>
        <begin position="107"/>
        <end position="130"/>
    </location>
</feature>
<accession>A0A150GNF6</accession>
<reference evidence="4" key="1">
    <citation type="journal article" date="2016" name="Nat. Commun.">
        <title>The Gonium pectorale genome demonstrates co-option of cell cycle regulation during the evolution of multicellularity.</title>
        <authorList>
            <person name="Hanschen E.R."/>
            <person name="Marriage T.N."/>
            <person name="Ferris P.J."/>
            <person name="Hamaji T."/>
            <person name="Toyoda A."/>
            <person name="Fujiyama A."/>
            <person name="Neme R."/>
            <person name="Noguchi H."/>
            <person name="Minakuchi Y."/>
            <person name="Suzuki M."/>
            <person name="Kawai-Toyooka H."/>
            <person name="Smith D.R."/>
            <person name="Sparks H."/>
            <person name="Anderson J."/>
            <person name="Bakaric R."/>
            <person name="Luria V."/>
            <person name="Karger A."/>
            <person name="Kirschner M.W."/>
            <person name="Durand P.M."/>
            <person name="Michod R.E."/>
            <person name="Nozaki H."/>
            <person name="Olson B.J."/>
        </authorList>
    </citation>
    <scope>NUCLEOTIDE SEQUENCE [LARGE SCALE GENOMIC DNA]</scope>
    <source>
        <strain evidence="4">NIES-2863</strain>
    </source>
</reference>
<dbReference type="STRING" id="33097.A0A150GNF6"/>
<evidence type="ECO:0000256" key="1">
    <source>
        <dbReference type="SAM" id="MobiDB-lite"/>
    </source>
</evidence>
<evidence type="ECO:0008006" key="5">
    <source>
        <dbReference type="Google" id="ProtNLM"/>
    </source>
</evidence>
<dbReference type="EMBL" id="LSYV01000014">
    <property type="protein sequence ID" value="KXZ51373.1"/>
    <property type="molecule type" value="Genomic_DNA"/>
</dbReference>
<feature type="compositionally biased region" description="Pro residues" evidence="1">
    <location>
        <begin position="394"/>
        <end position="417"/>
    </location>
</feature>
<feature type="transmembrane region" description="Helical" evidence="2">
    <location>
        <begin position="58"/>
        <end position="87"/>
    </location>
</feature>
<evidence type="ECO:0000256" key="2">
    <source>
        <dbReference type="SAM" id="Phobius"/>
    </source>
</evidence>
<comment type="caution">
    <text evidence="3">The sequence shown here is derived from an EMBL/GenBank/DDBJ whole genome shotgun (WGS) entry which is preliminary data.</text>
</comment>
<dbReference type="AlphaFoldDB" id="A0A150GNF6"/>
<sequence>MRFPFQHTPGRPAPQIGFAWWWKRRRMAGRYTALTQRQLDEAFAGPEFLLAEKYGMHLYTLFVIMMYGSTMPLLYVIGAIHFASCFWAEKFELLRVCKRPLSYSNDLATYASSTMPFAALWHLAMAIWAYSLFGTAESPVVASGFRKSLTSTLEVFDVLMARASNLTPRLVGWRLTQNSSGHLFIAFLLAGAVLFLFFTLSAWIRAMRWLASLLGCIRDTGDSDERAAGSDPGSGGSPPAPDFGTAVRTALLVGPDTYDIQSNPAYAFAFAEMEGLQWAAPEEGEDKLGSLRPSAIAGGLGLTGTLPATGGDGGDAGGGGGRPRRASKRERTSAARIRARRQVAAAAAAANWGQATKTHRLSNPSGAVAVNVTANASSSGGGYGGGNNKVVPEPTTPPAQQLPPPDRRPSQPPPPPAAVDGSPGLVSSFSSPGDGGANAYGV</sequence>
<keyword evidence="4" id="KW-1185">Reference proteome</keyword>
<feature type="region of interest" description="Disordered" evidence="1">
    <location>
        <begin position="303"/>
        <end position="340"/>
    </location>
</feature>
<dbReference type="OrthoDB" id="297739at2759"/>
<keyword evidence="2" id="KW-0472">Membrane</keyword>
<evidence type="ECO:0000313" key="3">
    <source>
        <dbReference type="EMBL" id="KXZ51373.1"/>
    </source>
</evidence>
<feature type="compositionally biased region" description="Gly residues" evidence="1">
    <location>
        <begin position="433"/>
        <end position="442"/>
    </location>
</feature>
<keyword evidence="2" id="KW-1133">Transmembrane helix</keyword>
<keyword evidence="2" id="KW-0812">Transmembrane</keyword>
<evidence type="ECO:0000313" key="4">
    <source>
        <dbReference type="Proteomes" id="UP000075714"/>
    </source>
</evidence>
<gene>
    <name evidence="3" type="ORF">GPECTOR_13g862</name>
</gene>
<proteinExistence type="predicted"/>
<name>A0A150GNF6_GONPE</name>
<feature type="transmembrane region" description="Helical" evidence="2">
    <location>
        <begin position="183"/>
        <end position="204"/>
    </location>
</feature>
<dbReference type="Proteomes" id="UP000075714">
    <property type="component" value="Unassembled WGS sequence"/>
</dbReference>
<organism evidence="3 4">
    <name type="scientific">Gonium pectorale</name>
    <name type="common">Green alga</name>
    <dbReference type="NCBI Taxonomy" id="33097"/>
    <lineage>
        <taxon>Eukaryota</taxon>
        <taxon>Viridiplantae</taxon>
        <taxon>Chlorophyta</taxon>
        <taxon>core chlorophytes</taxon>
        <taxon>Chlorophyceae</taxon>
        <taxon>CS clade</taxon>
        <taxon>Chlamydomonadales</taxon>
        <taxon>Volvocaceae</taxon>
        <taxon>Gonium</taxon>
    </lineage>
</organism>
<protein>
    <recommendedName>
        <fullName evidence="5">CSC1/OSCA1-like 7TM region domain-containing protein</fullName>
    </recommendedName>
</protein>
<feature type="compositionally biased region" description="Gly residues" evidence="1">
    <location>
        <begin position="310"/>
        <end position="321"/>
    </location>
</feature>